<evidence type="ECO:0000256" key="1">
    <source>
        <dbReference type="SAM" id="MobiDB-lite"/>
    </source>
</evidence>
<dbReference type="CDD" id="cd06257">
    <property type="entry name" value="DnaJ"/>
    <property type="match status" value="1"/>
</dbReference>
<gene>
    <name evidence="2" type="ORF">B0T15DRAFT_554905</name>
</gene>
<dbReference type="AlphaFoldDB" id="A0AAJ0GS30"/>
<dbReference type="EMBL" id="JAUDZG010000004">
    <property type="protein sequence ID" value="KAK3305081.1"/>
    <property type="molecule type" value="Genomic_DNA"/>
</dbReference>
<protein>
    <recommendedName>
        <fullName evidence="4">J domain-containing protein</fullName>
    </recommendedName>
</protein>
<keyword evidence="3" id="KW-1185">Reference proteome</keyword>
<comment type="caution">
    <text evidence="2">The sequence shown here is derived from an EMBL/GenBank/DDBJ whole genome shotgun (WGS) entry which is preliminary data.</text>
</comment>
<dbReference type="GeneID" id="87889195"/>
<feature type="region of interest" description="Disordered" evidence="1">
    <location>
        <begin position="500"/>
        <end position="546"/>
    </location>
</feature>
<feature type="region of interest" description="Disordered" evidence="1">
    <location>
        <begin position="739"/>
        <end position="764"/>
    </location>
</feature>
<organism evidence="2 3">
    <name type="scientific">Chaetomium strumarium</name>
    <dbReference type="NCBI Taxonomy" id="1170767"/>
    <lineage>
        <taxon>Eukaryota</taxon>
        <taxon>Fungi</taxon>
        <taxon>Dikarya</taxon>
        <taxon>Ascomycota</taxon>
        <taxon>Pezizomycotina</taxon>
        <taxon>Sordariomycetes</taxon>
        <taxon>Sordariomycetidae</taxon>
        <taxon>Sordariales</taxon>
        <taxon>Chaetomiaceae</taxon>
        <taxon>Chaetomium</taxon>
    </lineage>
</organism>
<feature type="compositionally biased region" description="Polar residues" evidence="1">
    <location>
        <begin position="742"/>
        <end position="758"/>
    </location>
</feature>
<reference evidence="2" key="1">
    <citation type="journal article" date="2023" name="Mol. Phylogenet. Evol.">
        <title>Genome-scale phylogeny and comparative genomics of the fungal order Sordariales.</title>
        <authorList>
            <person name="Hensen N."/>
            <person name="Bonometti L."/>
            <person name="Westerberg I."/>
            <person name="Brannstrom I.O."/>
            <person name="Guillou S."/>
            <person name="Cros-Aarteil S."/>
            <person name="Calhoun S."/>
            <person name="Haridas S."/>
            <person name="Kuo A."/>
            <person name="Mondo S."/>
            <person name="Pangilinan J."/>
            <person name="Riley R."/>
            <person name="LaButti K."/>
            <person name="Andreopoulos B."/>
            <person name="Lipzen A."/>
            <person name="Chen C."/>
            <person name="Yan M."/>
            <person name="Daum C."/>
            <person name="Ng V."/>
            <person name="Clum A."/>
            <person name="Steindorff A."/>
            <person name="Ohm R.A."/>
            <person name="Martin F."/>
            <person name="Silar P."/>
            <person name="Natvig D.O."/>
            <person name="Lalanne C."/>
            <person name="Gautier V."/>
            <person name="Ament-Velasquez S.L."/>
            <person name="Kruys A."/>
            <person name="Hutchinson M.I."/>
            <person name="Powell A.J."/>
            <person name="Barry K."/>
            <person name="Miller A.N."/>
            <person name="Grigoriev I.V."/>
            <person name="Debuchy R."/>
            <person name="Gladieux P."/>
            <person name="Hiltunen Thoren M."/>
            <person name="Johannesson H."/>
        </authorList>
    </citation>
    <scope>NUCLEOTIDE SEQUENCE</scope>
    <source>
        <strain evidence="2">CBS 333.67</strain>
    </source>
</reference>
<feature type="compositionally biased region" description="Low complexity" evidence="1">
    <location>
        <begin position="516"/>
        <end position="539"/>
    </location>
</feature>
<evidence type="ECO:0008006" key="4">
    <source>
        <dbReference type="Google" id="ProtNLM"/>
    </source>
</evidence>
<dbReference type="InterPro" id="IPR001623">
    <property type="entry name" value="DnaJ_domain"/>
</dbReference>
<evidence type="ECO:0000313" key="3">
    <source>
        <dbReference type="Proteomes" id="UP001273166"/>
    </source>
</evidence>
<accession>A0AAJ0GS30</accession>
<dbReference type="RefSeq" id="XP_062720861.1">
    <property type="nucleotide sequence ID" value="XM_062870366.1"/>
</dbReference>
<sequence length="852" mass="94721">MAVLAIAAPSEDILGKPGLYNAASKLKVDILSISEVMRWDGQEDLSKYDNDSEDVNEMLEEANVPEPPDRVKGIYNSEEATDVLRKLGSNPDDEIVTEGNGKEKMRGIERWNWIIKRSFFYPQYDAAKKMYEIISGPEDSPEREKAMETLNTLKTLIDAEIGRQHYPSAWGIPTPGDYLAAKEAIEAINSCEPDEHAKILGVSERATEEDVINAWKTRGRLINPDRMKPLEDASKAFERLKAAAEAKGVDDYYIGLVEEWTGDANDDGEGERPKPEEVSMPTPPEWVTDIYKAAQAEELIDRLKRDAADPMVRGGLESWNNEIRSRNDAEGRSQDTWIIPSSELVPHYGMSQAYYTKLQEEPNDQEAKNKLNSLKSQLDEVIKRRHLPTEWTIQTAEEFLEEYRQRKEANWVADDAARAMSDLEVRIKKYLHDKEEQNMPQEAASALENQAKAELREAADAAEEVQDAPHAKVRTAAAAVEGFLHDAWELLENARKREAPKLATAASPPAPPSTAPTPAQTAQAPKPAAAASPSTPSTAVKRPWDYPWRTVPTKDSDWEIVGIVPTGGKDKTGKSRNNFVLLESMSRGKNGIPYQKFESASKVGLWLVGGHIKQGNCKDLTRQGPPLTYKDRDDFEELLCVSDGRVQMQNLDSRSRAPWTRCTVRLKGGIRVAQASEVLRVLGETDYKNKVGKKCKELGIPPPWKREPLAVYKKTNPATSDDDDDDGRIKHGIPAVVLPANTGATMPGNDTTSRSPSPAQDDKRMKDVEARMEKLTLTVTAMQGTMEVKMTEMQGKMDEEVTGLKTTMAEATARMNKFEETTTEIKTNIAEIRGLLAALVGSLQVQAGTVPQ</sequence>
<reference evidence="2" key="2">
    <citation type="submission" date="2023-06" db="EMBL/GenBank/DDBJ databases">
        <authorList>
            <consortium name="Lawrence Berkeley National Laboratory"/>
            <person name="Mondo S.J."/>
            <person name="Hensen N."/>
            <person name="Bonometti L."/>
            <person name="Westerberg I."/>
            <person name="Brannstrom I.O."/>
            <person name="Guillou S."/>
            <person name="Cros-Aarteil S."/>
            <person name="Calhoun S."/>
            <person name="Haridas S."/>
            <person name="Kuo A."/>
            <person name="Pangilinan J."/>
            <person name="Riley R."/>
            <person name="Labutti K."/>
            <person name="Andreopoulos B."/>
            <person name="Lipzen A."/>
            <person name="Chen C."/>
            <person name="Yanf M."/>
            <person name="Daum C."/>
            <person name="Ng V."/>
            <person name="Clum A."/>
            <person name="Steindorff A."/>
            <person name="Ohm R."/>
            <person name="Martin F."/>
            <person name="Silar P."/>
            <person name="Natvig D."/>
            <person name="Lalanne C."/>
            <person name="Gautier V."/>
            <person name="Ament-Velasquez S.L."/>
            <person name="Kruys A."/>
            <person name="Hutchinson M.I."/>
            <person name="Powell A.J."/>
            <person name="Barry K."/>
            <person name="Miller A.N."/>
            <person name="Grigoriev I.V."/>
            <person name="Debuchy R."/>
            <person name="Gladieux P."/>
            <person name="Thoren M.H."/>
            <person name="Johannesson H."/>
        </authorList>
    </citation>
    <scope>NUCLEOTIDE SEQUENCE</scope>
    <source>
        <strain evidence="2">CBS 333.67</strain>
    </source>
</reference>
<dbReference type="Proteomes" id="UP001273166">
    <property type="component" value="Unassembled WGS sequence"/>
</dbReference>
<name>A0AAJ0GS30_9PEZI</name>
<evidence type="ECO:0000313" key="2">
    <source>
        <dbReference type="EMBL" id="KAK3305081.1"/>
    </source>
</evidence>
<proteinExistence type="predicted"/>
<feature type="region of interest" description="Disordered" evidence="1">
    <location>
        <begin position="261"/>
        <end position="283"/>
    </location>
</feature>